<evidence type="ECO:0000313" key="9">
    <source>
        <dbReference type="EMBL" id="MBB5693450.1"/>
    </source>
</evidence>
<dbReference type="Gene3D" id="3.40.1390.10">
    <property type="entry name" value="MurE/MurF, N-terminal domain"/>
    <property type="match status" value="1"/>
</dbReference>
<dbReference type="NCBIfam" id="NF002060">
    <property type="entry name" value="PRK00892.1"/>
    <property type="match status" value="1"/>
</dbReference>
<comment type="subunit">
    <text evidence="7">Homotrimer.</text>
</comment>
<dbReference type="CDD" id="cd03352">
    <property type="entry name" value="LbH_LpxD"/>
    <property type="match status" value="1"/>
</dbReference>
<dbReference type="Pfam" id="PF04613">
    <property type="entry name" value="LpxD"/>
    <property type="match status" value="1"/>
</dbReference>
<gene>
    <name evidence="7" type="primary">lpxD</name>
    <name evidence="9" type="ORF">FHS87_001479</name>
</gene>
<dbReference type="GO" id="GO:0103118">
    <property type="term" value="F:UDP-3-O-[(3R)-3-hydroxyacyl]-glucosamine N-acyltransferase activity"/>
    <property type="evidence" value="ECO:0007669"/>
    <property type="project" value="UniProtKB-EC"/>
</dbReference>
<dbReference type="InterPro" id="IPR001451">
    <property type="entry name" value="Hexapep"/>
</dbReference>
<comment type="similarity">
    <text evidence="7">Belongs to the transferase hexapeptide repeat family. LpxD subfamily.</text>
</comment>
<feature type="active site" description="Proton acceptor" evidence="7">
    <location>
        <position position="252"/>
    </location>
</feature>
<name>A0A840Y1H7_9PROT</name>
<organism evidence="9 10">
    <name type="scientific">Muricoccus pecuniae</name>
    <dbReference type="NCBI Taxonomy" id="693023"/>
    <lineage>
        <taxon>Bacteria</taxon>
        <taxon>Pseudomonadati</taxon>
        <taxon>Pseudomonadota</taxon>
        <taxon>Alphaproteobacteria</taxon>
        <taxon>Acetobacterales</taxon>
        <taxon>Roseomonadaceae</taxon>
        <taxon>Muricoccus</taxon>
    </lineage>
</organism>
<keyword evidence="2 7" id="KW-0441">Lipid A biosynthesis</keyword>
<dbReference type="SUPFAM" id="SSF51161">
    <property type="entry name" value="Trimeric LpxA-like enzymes"/>
    <property type="match status" value="1"/>
</dbReference>
<keyword evidence="10" id="KW-1185">Reference proteome</keyword>
<dbReference type="Gene3D" id="2.160.10.10">
    <property type="entry name" value="Hexapeptide repeat proteins"/>
    <property type="match status" value="1"/>
</dbReference>
<dbReference type="HAMAP" id="MF_00523">
    <property type="entry name" value="LpxD"/>
    <property type="match status" value="1"/>
</dbReference>
<dbReference type="NCBIfam" id="TIGR01853">
    <property type="entry name" value="lipid_A_lpxD"/>
    <property type="match status" value="1"/>
</dbReference>
<dbReference type="Proteomes" id="UP000580654">
    <property type="component" value="Unassembled WGS sequence"/>
</dbReference>
<proteinExistence type="inferred from homology"/>
<dbReference type="InterPro" id="IPR020573">
    <property type="entry name" value="UDP_GlcNAc_AcTrfase_non-rep"/>
</dbReference>
<dbReference type="UniPathway" id="UPA00973"/>
<dbReference type="EC" id="2.3.1.191" evidence="7"/>
<keyword evidence="4 7" id="KW-0677">Repeat</keyword>
<dbReference type="Pfam" id="PF00132">
    <property type="entry name" value="Hexapep"/>
    <property type="match status" value="1"/>
</dbReference>
<dbReference type="EMBL" id="JACIJD010000005">
    <property type="protein sequence ID" value="MBB5693450.1"/>
    <property type="molecule type" value="Genomic_DNA"/>
</dbReference>
<keyword evidence="3 7" id="KW-0808">Transferase</keyword>
<reference evidence="9 10" key="1">
    <citation type="submission" date="2020-08" db="EMBL/GenBank/DDBJ databases">
        <title>Genomic Encyclopedia of Type Strains, Phase IV (KMG-IV): sequencing the most valuable type-strain genomes for metagenomic binning, comparative biology and taxonomic classification.</title>
        <authorList>
            <person name="Goeker M."/>
        </authorList>
    </citation>
    <scope>NUCLEOTIDE SEQUENCE [LARGE SCALE GENOMIC DNA]</scope>
    <source>
        <strain evidence="9 10">DSM 25622</strain>
    </source>
</reference>
<comment type="caution">
    <text evidence="9">The sequence shown here is derived from an EMBL/GenBank/DDBJ whole genome shotgun (WGS) entry which is preliminary data.</text>
</comment>
<accession>A0A840Y1H7</accession>
<dbReference type="InterPro" id="IPR007691">
    <property type="entry name" value="LpxD"/>
</dbReference>
<keyword evidence="5 7" id="KW-0443">Lipid metabolism</keyword>
<evidence type="ECO:0000256" key="3">
    <source>
        <dbReference type="ARBA" id="ARBA00022679"/>
    </source>
</evidence>
<dbReference type="GO" id="GO:0016020">
    <property type="term" value="C:membrane"/>
    <property type="evidence" value="ECO:0007669"/>
    <property type="project" value="GOC"/>
</dbReference>
<evidence type="ECO:0000256" key="5">
    <source>
        <dbReference type="ARBA" id="ARBA00023098"/>
    </source>
</evidence>
<dbReference type="InterPro" id="IPR011004">
    <property type="entry name" value="Trimer_LpxA-like_sf"/>
</dbReference>
<dbReference type="RefSeq" id="WP_184515625.1">
    <property type="nucleotide sequence ID" value="NZ_JACIJD010000005.1"/>
</dbReference>
<dbReference type="AlphaFoldDB" id="A0A840Y1H7"/>
<evidence type="ECO:0000256" key="2">
    <source>
        <dbReference type="ARBA" id="ARBA00022556"/>
    </source>
</evidence>
<keyword evidence="6 7" id="KW-0012">Acyltransferase</keyword>
<dbReference type="PANTHER" id="PTHR43378">
    <property type="entry name" value="UDP-3-O-ACYLGLUCOSAMINE N-ACYLTRANSFERASE"/>
    <property type="match status" value="1"/>
</dbReference>
<comment type="function">
    <text evidence="7">Catalyzes the N-acylation of UDP-3-O-acylglucosamine using 3-hydroxyacyl-ACP as the acyl donor. Is involved in the biosynthesis of lipid A, a phosphorylated glycolipid that anchors the lipopolysaccharide to the outer membrane of the cell.</text>
</comment>
<evidence type="ECO:0000256" key="6">
    <source>
        <dbReference type="ARBA" id="ARBA00023315"/>
    </source>
</evidence>
<evidence type="ECO:0000313" key="10">
    <source>
        <dbReference type="Proteomes" id="UP000580654"/>
    </source>
</evidence>
<keyword evidence="1 7" id="KW-0444">Lipid biosynthesis</keyword>
<protein>
    <recommendedName>
        <fullName evidence="7">UDP-3-O-acylglucosamine N-acyltransferase</fullName>
        <ecNumber evidence="7">2.3.1.191</ecNumber>
    </recommendedName>
</protein>
<dbReference type="PANTHER" id="PTHR43378:SF2">
    <property type="entry name" value="UDP-3-O-ACYLGLUCOSAMINE N-ACYLTRANSFERASE 1, MITOCHONDRIAL-RELATED"/>
    <property type="match status" value="1"/>
</dbReference>
<feature type="domain" description="UDP-3-O-[3-hydroxymyristoyl] glucosamine N-acyltransferase non-repeat region" evidence="8">
    <location>
        <begin position="37"/>
        <end position="102"/>
    </location>
</feature>
<evidence type="ECO:0000259" key="8">
    <source>
        <dbReference type="Pfam" id="PF04613"/>
    </source>
</evidence>
<evidence type="ECO:0000256" key="7">
    <source>
        <dbReference type="HAMAP-Rule" id="MF_00523"/>
    </source>
</evidence>
<evidence type="ECO:0000256" key="4">
    <source>
        <dbReference type="ARBA" id="ARBA00022737"/>
    </source>
</evidence>
<dbReference type="GO" id="GO:0016410">
    <property type="term" value="F:N-acyltransferase activity"/>
    <property type="evidence" value="ECO:0007669"/>
    <property type="project" value="InterPro"/>
</dbReference>
<sequence>MAADPRFHPGAGPIPLAQLAQAAGIPVPDGQGHRLFAGVATLGAAGPEDVSFLDARRWLPSLRETRAGAVVLAAENAHAVPEGTVALVSPAPVLAFARIATLLHPPPAASGSRHPTAVVGEGAVIGEGCEIGAYAVIEDGVVLGPRCIVGPHAHIGRNCVFGAECRILSHVTVTHCVAGDRVTLNPGARIGSEGFGFATSARGEHVTVPQLGRVMLGNGVEVGANACIDRGSGNDTVIGPGTRLDNLVMLGHNVRTGRGCVIVAQAGISGSTTLGDFVVVAAQAGMTGHLTIGDKARVGAQAGVMADVEPGTDVLGSPAIPVREAMRSFAALRKLGQSKAANKAAEAKTSD</sequence>
<comment type="catalytic activity">
    <reaction evidence="7">
        <text>a UDP-3-O-[(3R)-3-hydroxyacyl]-alpha-D-glucosamine + a (3R)-hydroxyacyl-[ACP] = a UDP-2-N,3-O-bis[(3R)-3-hydroxyacyl]-alpha-D-glucosamine + holo-[ACP] + H(+)</text>
        <dbReference type="Rhea" id="RHEA:53836"/>
        <dbReference type="Rhea" id="RHEA-COMP:9685"/>
        <dbReference type="Rhea" id="RHEA-COMP:9945"/>
        <dbReference type="ChEBI" id="CHEBI:15378"/>
        <dbReference type="ChEBI" id="CHEBI:64479"/>
        <dbReference type="ChEBI" id="CHEBI:78827"/>
        <dbReference type="ChEBI" id="CHEBI:137740"/>
        <dbReference type="ChEBI" id="CHEBI:137748"/>
        <dbReference type="EC" id="2.3.1.191"/>
    </reaction>
</comment>
<dbReference type="GO" id="GO:0009245">
    <property type="term" value="P:lipid A biosynthetic process"/>
    <property type="evidence" value="ECO:0007669"/>
    <property type="project" value="UniProtKB-UniRule"/>
</dbReference>
<comment type="pathway">
    <text evidence="7">Bacterial outer membrane biogenesis; LPS lipid A biosynthesis.</text>
</comment>
<evidence type="ECO:0000256" key="1">
    <source>
        <dbReference type="ARBA" id="ARBA00022516"/>
    </source>
</evidence>